<proteinExistence type="inferred from homology"/>
<dbReference type="FunFam" id="1.10.540.10:FF:000002">
    <property type="entry name" value="Acyl-CoA dehydrogenase FadE19"/>
    <property type="match status" value="1"/>
</dbReference>
<dbReference type="InterPro" id="IPR009100">
    <property type="entry name" value="AcylCoA_DH/oxidase_NM_dom_sf"/>
</dbReference>
<evidence type="ECO:0000256" key="3">
    <source>
        <dbReference type="ARBA" id="ARBA00022630"/>
    </source>
</evidence>
<dbReference type="AlphaFoldDB" id="X1P3W2"/>
<evidence type="ECO:0000259" key="6">
    <source>
        <dbReference type="Pfam" id="PF02771"/>
    </source>
</evidence>
<keyword evidence="3" id="KW-0285">Flavoprotein</keyword>
<dbReference type="EMBL" id="BARV01041413">
    <property type="protein sequence ID" value="GAI50533.1"/>
    <property type="molecule type" value="Genomic_DNA"/>
</dbReference>
<evidence type="ECO:0000256" key="2">
    <source>
        <dbReference type="ARBA" id="ARBA00009347"/>
    </source>
</evidence>
<organism evidence="7">
    <name type="scientific">marine sediment metagenome</name>
    <dbReference type="NCBI Taxonomy" id="412755"/>
    <lineage>
        <taxon>unclassified sequences</taxon>
        <taxon>metagenomes</taxon>
        <taxon>ecological metagenomes</taxon>
    </lineage>
</organism>
<gene>
    <name evidence="7" type="ORF">S06H3_62704</name>
</gene>
<protein>
    <recommendedName>
        <fullName evidence="6">Acyl-CoA dehydrogenase/oxidase N-terminal domain-containing protein</fullName>
    </recommendedName>
</protein>
<dbReference type="Gene3D" id="1.10.540.10">
    <property type="entry name" value="Acyl-CoA dehydrogenase/oxidase, N-terminal domain"/>
    <property type="match status" value="1"/>
</dbReference>
<comment type="caution">
    <text evidence="7">The sequence shown here is derived from an EMBL/GenBank/DDBJ whole genome shotgun (WGS) entry which is preliminary data.</text>
</comment>
<dbReference type="SUPFAM" id="SSF56645">
    <property type="entry name" value="Acyl-CoA dehydrogenase NM domain-like"/>
    <property type="match status" value="1"/>
</dbReference>
<comment type="similarity">
    <text evidence="2">Belongs to the acyl-CoA dehydrogenase family.</text>
</comment>
<dbReference type="PANTHER" id="PTHR43884:SF12">
    <property type="entry name" value="ISOVALERYL-COA DEHYDROGENASE, MITOCHONDRIAL-RELATED"/>
    <property type="match status" value="1"/>
</dbReference>
<feature type="non-terminal residue" evidence="7">
    <location>
        <position position="105"/>
    </location>
</feature>
<reference evidence="7" key="1">
    <citation type="journal article" date="2014" name="Front. Microbiol.">
        <title>High frequency of phylogenetically diverse reductive dehalogenase-homologous genes in deep subseafloor sedimentary metagenomes.</title>
        <authorList>
            <person name="Kawai M."/>
            <person name="Futagami T."/>
            <person name="Toyoda A."/>
            <person name="Takaki Y."/>
            <person name="Nishi S."/>
            <person name="Hori S."/>
            <person name="Arai W."/>
            <person name="Tsubouchi T."/>
            <person name="Morono Y."/>
            <person name="Uchiyama I."/>
            <person name="Ito T."/>
            <person name="Fujiyama A."/>
            <person name="Inagaki F."/>
            <person name="Takami H."/>
        </authorList>
    </citation>
    <scope>NUCLEOTIDE SEQUENCE</scope>
    <source>
        <strain evidence="7">Expedition CK06-06</strain>
    </source>
</reference>
<dbReference type="InterPro" id="IPR037069">
    <property type="entry name" value="AcylCoA_DH/ox_N_sf"/>
</dbReference>
<evidence type="ECO:0000256" key="1">
    <source>
        <dbReference type="ARBA" id="ARBA00001974"/>
    </source>
</evidence>
<evidence type="ECO:0000256" key="5">
    <source>
        <dbReference type="ARBA" id="ARBA00023002"/>
    </source>
</evidence>
<dbReference type="InterPro" id="IPR013786">
    <property type="entry name" value="AcylCoA_DH/ox_N"/>
</dbReference>
<accession>X1P3W2</accession>
<name>X1P3W2_9ZZZZ</name>
<keyword evidence="5" id="KW-0560">Oxidoreductase</keyword>
<dbReference type="Pfam" id="PF02771">
    <property type="entry name" value="Acyl-CoA_dh_N"/>
    <property type="match status" value="1"/>
</dbReference>
<comment type="cofactor">
    <cofactor evidence="1">
        <name>FAD</name>
        <dbReference type="ChEBI" id="CHEBI:57692"/>
    </cofactor>
</comment>
<dbReference type="GO" id="GO:0003995">
    <property type="term" value="F:acyl-CoA dehydrogenase activity"/>
    <property type="evidence" value="ECO:0007669"/>
    <property type="project" value="TreeGrafter"/>
</dbReference>
<dbReference type="GO" id="GO:0050660">
    <property type="term" value="F:flavin adenine dinucleotide binding"/>
    <property type="evidence" value="ECO:0007669"/>
    <property type="project" value="InterPro"/>
</dbReference>
<dbReference type="PANTHER" id="PTHR43884">
    <property type="entry name" value="ACYL-COA DEHYDROGENASE"/>
    <property type="match status" value="1"/>
</dbReference>
<sequence>MDFLFTEDQKMLRAMVQDFAKKELEPVAAQIDEIGEYPAEQVRKIADLGLMGLTIPEEYGGSGKGRVDFCIAVEELARACAAAAAYFRISLSLAIPPIAMYGTDE</sequence>
<evidence type="ECO:0000256" key="4">
    <source>
        <dbReference type="ARBA" id="ARBA00022827"/>
    </source>
</evidence>
<feature type="domain" description="Acyl-CoA dehydrogenase/oxidase N-terminal" evidence="6">
    <location>
        <begin position="6"/>
        <end position="105"/>
    </location>
</feature>
<evidence type="ECO:0000313" key="7">
    <source>
        <dbReference type="EMBL" id="GAI50533.1"/>
    </source>
</evidence>
<keyword evidence="4" id="KW-0274">FAD</keyword>